<feature type="chain" id="PRO_5042903969" evidence="2">
    <location>
        <begin position="22"/>
        <end position="410"/>
    </location>
</feature>
<evidence type="ECO:0000259" key="3">
    <source>
        <dbReference type="Pfam" id="PF01464"/>
    </source>
</evidence>
<keyword evidence="2" id="KW-0732">Signal</keyword>
<evidence type="ECO:0000259" key="4">
    <source>
        <dbReference type="Pfam" id="PF11873"/>
    </source>
</evidence>
<dbReference type="GO" id="GO:0000270">
    <property type="term" value="P:peptidoglycan metabolic process"/>
    <property type="evidence" value="ECO:0007669"/>
    <property type="project" value="InterPro"/>
</dbReference>
<dbReference type="GO" id="GO:0016020">
    <property type="term" value="C:membrane"/>
    <property type="evidence" value="ECO:0007669"/>
    <property type="project" value="InterPro"/>
</dbReference>
<feature type="signal peptide" evidence="2">
    <location>
        <begin position="1"/>
        <end position="21"/>
    </location>
</feature>
<dbReference type="InterPro" id="IPR008258">
    <property type="entry name" value="Transglycosylase_SLT_dom_1"/>
</dbReference>
<dbReference type="EMBL" id="AP019536">
    <property type="protein sequence ID" value="BBI98596.1"/>
    <property type="molecule type" value="Genomic_DNA"/>
</dbReference>
<keyword evidence="6" id="KW-1185">Reference proteome</keyword>
<dbReference type="GO" id="GO:0008933">
    <property type="term" value="F:peptidoglycan lytic transglycosylase activity"/>
    <property type="evidence" value="ECO:0007669"/>
    <property type="project" value="InterPro"/>
</dbReference>
<accession>A0AAN1SXV9</accession>
<dbReference type="Pfam" id="PF11873">
    <property type="entry name" value="Mltc_N"/>
    <property type="match status" value="1"/>
</dbReference>
<evidence type="ECO:0000256" key="2">
    <source>
        <dbReference type="SAM" id="SignalP"/>
    </source>
</evidence>
<proteinExistence type="inferred from homology"/>
<evidence type="ECO:0000313" key="6">
    <source>
        <dbReference type="Proteomes" id="UP001319121"/>
    </source>
</evidence>
<dbReference type="InterPro" id="IPR000189">
    <property type="entry name" value="Transglyc_AS"/>
</dbReference>
<dbReference type="PROSITE" id="PS00922">
    <property type="entry name" value="TRANSGLYCOSYLASE"/>
    <property type="match status" value="1"/>
</dbReference>
<dbReference type="InterPro" id="IPR024570">
    <property type="entry name" value="Murein_transglycosylaseC_N"/>
</dbReference>
<name>A0AAN1SXV9_9PROT</name>
<dbReference type="Pfam" id="PF01464">
    <property type="entry name" value="SLT"/>
    <property type="match status" value="1"/>
</dbReference>
<dbReference type="Proteomes" id="UP001319121">
    <property type="component" value="Chromosome"/>
</dbReference>
<feature type="domain" description="Murein transglycosylase-C N-terminal" evidence="4">
    <location>
        <begin position="77"/>
        <end position="237"/>
    </location>
</feature>
<dbReference type="KEGG" id="fku:FGKAn22_02890"/>
<evidence type="ECO:0000256" key="1">
    <source>
        <dbReference type="ARBA" id="ARBA00007734"/>
    </source>
</evidence>
<feature type="domain" description="Transglycosylase SLT" evidence="3">
    <location>
        <begin position="242"/>
        <end position="362"/>
    </location>
</feature>
<dbReference type="AlphaFoldDB" id="A0AAN1SXV9"/>
<dbReference type="Gene3D" id="1.10.530.10">
    <property type="match status" value="1"/>
</dbReference>
<dbReference type="PANTHER" id="PTHR37423">
    <property type="entry name" value="SOLUBLE LYTIC MUREIN TRANSGLYCOSYLASE-RELATED"/>
    <property type="match status" value="1"/>
</dbReference>
<organism evidence="5 6">
    <name type="scientific">Ferrigenium kumadai</name>
    <dbReference type="NCBI Taxonomy" id="1682490"/>
    <lineage>
        <taxon>Bacteria</taxon>
        <taxon>Pseudomonadati</taxon>
        <taxon>Pseudomonadota</taxon>
        <taxon>Betaproteobacteria</taxon>
        <taxon>Nitrosomonadales</taxon>
        <taxon>Gallionellaceae</taxon>
        <taxon>Ferrigenium</taxon>
    </lineage>
</organism>
<evidence type="ECO:0000313" key="5">
    <source>
        <dbReference type="EMBL" id="BBI98596.1"/>
    </source>
</evidence>
<dbReference type="CDD" id="cd16893">
    <property type="entry name" value="LT_MltC_MltE"/>
    <property type="match status" value="1"/>
</dbReference>
<dbReference type="PANTHER" id="PTHR37423:SF2">
    <property type="entry name" value="MEMBRANE-BOUND LYTIC MUREIN TRANSGLYCOSYLASE C"/>
    <property type="match status" value="1"/>
</dbReference>
<comment type="similarity">
    <text evidence="1">Belongs to the transglycosylase Slt family.</text>
</comment>
<gene>
    <name evidence="5" type="ORF">FGKAn22_02890</name>
</gene>
<dbReference type="SUPFAM" id="SSF53955">
    <property type="entry name" value="Lysozyme-like"/>
    <property type="match status" value="1"/>
</dbReference>
<protein>
    <submittedName>
        <fullName evidence="5">Membrane-bound lytic murein transglycosylase C</fullName>
    </submittedName>
</protein>
<dbReference type="RefSeq" id="WP_212786222.1">
    <property type="nucleotide sequence ID" value="NZ_AP019536.1"/>
</dbReference>
<sequence length="410" mass="44966">MRKLALSLLAILLLTSCSSRSTRGIVSVATSGTARTVAQIATSGSPEAAARAIIQRKKLTYMRNPLQLASDLKGVQRDFQKLMDMLSGNAGKKWGKKDARVPDRTHYVKYTQGYLSRAIVDFDLGEITVETLDDKNPEGSLSNAIVATLLTPDDPRAVDLFSDKAIRLSSERDPYLLGLVLDDGGRAISTPQQAEHFASGLVGTAQTRSVATDAGRKQARYVKFNMVSNFANKQAEKYRPLVERYAKTYGISPSLVFAIMRTESNFNPFAVSSAPAYGLMQLVPTSGGRDAYRRAKGANQVPSKQYLFDPENNIELGAAYLNVLAFDELDEVADLVSREYCVISAYNTGPGNVLRTFGGSSKNRDLALDQINSMSAPAVYDKLRSNLPYAETRQYLQKVVGFRKQFIALN</sequence>
<dbReference type="PROSITE" id="PS51257">
    <property type="entry name" value="PROKAR_LIPOPROTEIN"/>
    <property type="match status" value="1"/>
</dbReference>
<reference evidence="5 6" key="1">
    <citation type="submission" date="2019-03" db="EMBL/GenBank/DDBJ databases">
        <title>Complete genome sequence of Ferrigenium kumadai strain An22, a microaerophilic iron-oxidizing bacterium isolated from a paddy field soil.</title>
        <authorList>
            <person name="Watanabe T."/>
            <person name="Asakawa S."/>
        </authorList>
    </citation>
    <scope>NUCLEOTIDE SEQUENCE [LARGE SCALE GENOMIC DNA]</scope>
    <source>
        <strain evidence="5 6">An22</strain>
    </source>
</reference>
<dbReference type="InterPro" id="IPR023346">
    <property type="entry name" value="Lysozyme-like_dom_sf"/>
</dbReference>